<keyword evidence="13" id="KW-0511">Multifunctional enzyme</keyword>
<name>A0A2V2YRG8_9BACL</name>
<protein>
    <recommendedName>
        <fullName evidence="4">Formamidopyrimidine-DNA glycosylase</fullName>
        <ecNumber evidence="3">4.2.99.18</ecNumber>
    </recommendedName>
    <alternativeName>
        <fullName evidence="15">DNA-(apurinic or apyrimidinic site) lyase MutM</fullName>
    </alternativeName>
</protein>
<dbReference type="SUPFAM" id="SSF46946">
    <property type="entry name" value="S13-like H2TH domain"/>
    <property type="match status" value="1"/>
</dbReference>
<dbReference type="InterPro" id="IPR015886">
    <property type="entry name" value="H2TH_FPG"/>
</dbReference>
<dbReference type="GO" id="GO:0003690">
    <property type="term" value="F:double-stranded DNA binding"/>
    <property type="evidence" value="ECO:0007669"/>
    <property type="project" value="UniProtKB-ARBA"/>
</dbReference>
<dbReference type="EMBL" id="QGTQ01000012">
    <property type="protein sequence ID" value="PWW00688.1"/>
    <property type="molecule type" value="Genomic_DNA"/>
</dbReference>
<evidence type="ECO:0000256" key="2">
    <source>
        <dbReference type="ARBA" id="ARBA00009409"/>
    </source>
</evidence>
<evidence type="ECO:0000259" key="19">
    <source>
        <dbReference type="PROSITE" id="PS51068"/>
    </source>
</evidence>
<dbReference type="GO" id="GO:0003684">
    <property type="term" value="F:damaged DNA binding"/>
    <property type="evidence" value="ECO:0007669"/>
    <property type="project" value="InterPro"/>
</dbReference>
<dbReference type="AlphaFoldDB" id="A0A2V2YRG8"/>
<evidence type="ECO:0000256" key="11">
    <source>
        <dbReference type="ARBA" id="ARBA00023204"/>
    </source>
</evidence>
<dbReference type="InterPro" id="IPR000214">
    <property type="entry name" value="Znf_DNA_glyclase/AP_lyase"/>
</dbReference>
<dbReference type="EC" id="4.2.99.18" evidence="3"/>
<dbReference type="SUPFAM" id="SSF57716">
    <property type="entry name" value="Glucocorticoid receptor-like (DNA-binding domain)"/>
    <property type="match status" value="1"/>
</dbReference>
<keyword evidence="10" id="KW-0238">DNA-binding</keyword>
<evidence type="ECO:0000256" key="7">
    <source>
        <dbReference type="ARBA" id="ARBA00022771"/>
    </source>
</evidence>
<evidence type="ECO:0000256" key="14">
    <source>
        <dbReference type="ARBA" id="ARBA00023295"/>
    </source>
</evidence>
<dbReference type="GO" id="GO:0006284">
    <property type="term" value="P:base-excision repair"/>
    <property type="evidence" value="ECO:0007669"/>
    <property type="project" value="InterPro"/>
</dbReference>
<evidence type="ECO:0000256" key="8">
    <source>
        <dbReference type="ARBA" id="ARBA00022801"/>
    </source>
</evidence>
<feature type="domain" description="Formamidopyrimidine-DNA glycosylase catalytic" evidence="19">
    <location>
        <begin position="2"/>
        <end position="106"/>
    </location>
</feature>
<dbReference type="Pfam" id="PF06827">
    <property type="entry name" value="zf-FPG_IleRS"/>
    <property type="match status" value="1"/>
</dbReference>
<dbReference type="PROSITE" id="PS51066">
    <property type="entry name" value="ZF_FPG_2"/>
    <property type="match status" value="1"/>
</dbReference>
<dbReference type="GO" id="GO:0140078">
    <property type="term" value="F:class I DNA-(apurinic or apyrimidinic site) endonuclease activity"/>
    <property type="evidence" value="ECO:0007669"/>
    <property type="project" value="UniProtKB-EC"/>
</dbReference>
<dbReference type="FunFam" id="1.10.8.50:FF:000003">
    <property type="entry name" value="Formamidopyrimidine-DNA glycosylase"/>
    <property type="match status" value="1"/>
</dbReference>
<evidence type="ECO:0000256" key="12">
    <source>
        <dbReference type="ARBA" id="ARBA00023239"/>
    </source>
</evidence>
<comment type="cofactor">
    <cofactor evidence="1">
        <name>Zn(2+)</name>
        <dbReference type="ChEBI" id="CHEBI:29105"/>
    </cofactor>
</comment>
<evidence type="ECO:0000256" key="16">
    <source>
        <dbReference type="ARBA" id="ARBA00044632"/>
    </source>
</evidence>
<gene>
    <name evidence="20" type="ORF">DFQ01_11241</name>
</gene>
<dbReference type="SMART" id="SM01232">
    <property type="entry name" value="H2TH"/>
    <property type="match status" value="1"/>
</dbReference>
<dbReference type="GO" id="GO:0008270">
    <property type="term" value="F:zinc ion binding"/>
    <property type="evidence" value="ECO:0007669"/>
    <property type="project" value="UniProtKB-KW"/>
</dbReference>
<dbReference type="SMART" id="SM00898">
    <property type="entry name" value="Fapy_DNA_glyco"/>
    <property type="match status" value="1"/>
</dbReference>
<keyword evidence="12 20" id="KW-0456">Lyase</keyword>
<dbReference type="InterPro" id="IPR010979">
    <property type="entry name" value="Ribosomal_uS13-like_H2TH"/>
</dbReference>
<accession>A0A2V2YRG8</accession>
<keyword evidence="11" id="KW-0234">DNA repair</keyword>
<organism evidence="20 21">
    <name type="scientific">Paenibacillus cellulosilyticus</name>
    <dbReference type="NCBI Taxonomy" id="375489"/>
    <lineage>
        <taxon>Bacteria</taxon>
        <taxon>Bacillati</taxon>
        <taxon>Bacillota</taxon>
        <taxon>Bacilli</taxon>
        <taxon>Bacillales</taxon>
        <taxon>Paenibacillaceae</taxon>
        <taxon>Paenibacillus</taxon>
    </lineage>
</organism>
<dbReference type="PANTHER" id="PTHR42697:SF1">
    <property type="entry name" value="ENDONUCLEASE 8"/>
    <property type="match status" value="1"/>
</dbReference>
<evidence type="ECO:0000313" key="21">
    <source>
        <dbReference type="Proteomes" id="UP000246635"/>
    </source>
</evidence>
<evidence type="ECO:0000256" key="9">
    <source>
        <dbReference type="ARBA" id="ARBA00022833"/>
    </source>
</evidence>
<evidence type="ECO:0000256" key="15">
    <source>
        <dbReference type="ARBA" id="ARBA00030638"/>
    </source>
</evidence>
<dbReference type="SUPFAM" id="SSF81624">
    <property type="entry name" value="N-terminal domain of MutM-like DNA repair proteins"/>
    <property type="match status" value="1"/>
</dbReference>
<keyword evidence="14" id="KW-0326">Glycosidase</keyword>
<dbReference type="GO" id="GO:0000703">
    <property type="term" value="F:oxidized pyrimidine nucleobase lesion DNA N-glycosylase activity"/>
    <property type="evidence" value="ECO:0007669"/>
    <property type="project" value="TreeGrafter"/>
</dbReference>
<dbReference type="Pfam" id="PF06831">
    <property type="entry name" value="H2TH"/>
    <property type="match status" value="1"/>
</dbReference>
<dbReference type="GO" id="GO:0008534">
    <property type="term" value="F:oxidized purine nucleobase lesion DNA N-glycosylase activity"/>
    <property type="evidence" value="ECO:0007669"/>
    <property type="project" value="UniProtKB-ARBA"/>
</dbReference>
<evidence type="ECO:0000313" key="20">
    <source>
        <dbReference type="EMBL" id="PWW00688.1"/>
    </source>
</evidence>
<dbReference type="Gene3D" id="1.10.8.50">
    <property type="match status" value="1"/>
</dbReference>
<evidence type="ECO:0000256" key="6">
    <source>
        <dbReference type="ARBA" id="ARBA00022763"/>
    </source>
</evidence>
<feature type="domain" description="FPG-type" evidence="18">
    <location>
        <begin position="235"/>
        <end position="269"/>
    </location>
</feature>
<comment type="similarity">
    <text evidence="2">Belongs to the FPG family.</text>
</comment>
<dbReference type="PROSITE" id="PS51068">
    <property type="entry name" value="FPG_CAT"/>
    <property type="match status" value="1"/>
</dbReference>
<evidence type="ECO:0000256" key="5">
    <source>
        <dbReference type="ARBA" id="ARBA00022723"/>
    </source>
</evidence>
<dbReference type="OrthoDB" id="9800855at2"/>
<dbReference type="Proteomes" id="UP000246635">
    <property type="component" value="Unassembled WGS sequence"/>
</dbReference>
<evidence type="ECO:0000256" key="10">
    <source>
        <dbReference type="ARBA" id="ARBA00023125"/>
    </source>
</evidence>
<keyword evidence="6" id="KW-0227">DNA damage</keyword>
<comment type="caution">
    <text evidence="20">The sequence shown here is derived from an EMBL/GenBank/DDBJ whole genome shotgun (WGS) entry which is preliminary data.</text>
</comment>
<evidence type="ECO:0000256" key="17">
    <source>
        <dbReference type="PROSITE-ProRule" id="PRU00391"/>
    </source>
</evidence>
<evidence type="ECO:0000256" key="13">
    <source>
        <dbReference type="ARBA" id="ARBA00023268"/>
    </source>
</evidence>
<dbReference type="InterPro" id="IPR010663">
    <property type="entry name" value="Znf_FPG/IleRS"/>
</dbReference>
<keyword evidence="7 17" id="KW-0863">Zinc-finger</keyword>
<evidence type="ECO:0000256" key="1">
    <source>
        <dbReference type="ARBA" id="ARBA00001947"/>
    </source>
</evidence>
<dbReference type="RefSeq" id="WP_110044912.1">
    <property type="nucleotide sequence ID" value="NZ_CP054612.1"/>
</dbReference>
<reference evidence="20 21" key="1">
    <citation type="submission" date="2018-05" db="EMBL/GenBank/DDBJ databases">
        <title>Genomic Encyclopedia of Type Strains, Phase III (KMG-III): the genomes of soil and plant-associated and newly described type strains.</title>
        <authorList>
            <person name="Whitman W."/>
        </authorList>
    </citation>
    <scope>NUCLEOTIDE SEQUENCE [LARGE SCALE GENOMIC DNA]</scope>
    <source>
        <strain evidence="20 21">CECT 5696</strain>
    </source>
</reference>
<keyword evidence="21" id="KW-1185">Reference proteome</keyword>
<proteinExistence type="inferred from homology"/>
<dbReference type="Gene3D" id="3.20.190.10">
    <property type="entry name" value="MutM-like, N-terminal"/>
    <property type="match status" value="1"/>
</dbReference>
<evidence type="ECO:0000259" key="18">
    <source>
        <dbReference type="PROSITE" id="PS51066"/>
    </source>
</evidence>
<dbReference type="PANTHER" id="PTHR42697">
    <property type="entry name" value="ENDONUCLEASE 8"/>
    <property type="match status" value="1"/>
</dbReference>
<keyword evidence="5" id="KW-0479">Metal-binding</keyword>
<comment type="catalytic activity">
    <reaction evidence="16">
        <text>2'-deoxyribonucleotide-(2'-deoxyribose 5'-phosphate)-2'-deoxyribonucleotide-DNA = a 3'-end 2'-deoxyribonucleotide-(2,3-dehydro-2,3-deoxyribose 5'-phosphate)-DNA + a 5'-end 5'-phospho-2'-deoxyribonucleoside-DNA + H(+)</text>
        <dbReference type="Rhea" id="RHEA:66592"/>
        <dbReference type="Rhea" id="RHEA-COMP:13180"/>
        <dbReference type="Rhea" id="RHEA-COMP:16897"/>
        <dbReference type="Rhea" id="RHEA-COMP:17067"/>
        <dbReference type="ChEBI" id="CHEBI:15378"/>
        <dbReference type="ChEBI" id="CHEBI:136412"/>
        <dbReference type="ChEBI" id="CHEBI:157695"/>
        <dbReference type="ChEBI" id="CHEBI:167181"/>
        <dbReference type="EC" id="4.2.99.18"/>
    </reaction>
</comment>
<keyword evidence="8" id="KW-0378">Hydrolase</keyword>
<dbReference type="InterPro" id="IPR012319">
    <property type="entry name" value="FPG_cat"/>
</dbReference>
<evidence type="ECO:0000256" key="4">
    <source>
        <dbReference type="ARBA" id="ARBA00016240"/>
    </source>
</evidence>
<sequence length="271" mass="30617">MPELPEMETYRNLLSERIAGKTITGAVVTRDKTINMPSEQFIEAVVGRVVWFVERRGKHLLLHLDDGRRLVIHLMLGGSLYYGDDEDRPDRTVQVELSFGEQKLFGIGLRLGYVHLLTAKEAIDRFQELGPEPLDARLTVDNFKARFKGKRGALKPALVDQHTIAGIGNCYADEICFAASIRPSVRIPALQDEDWERLFRAMQSVLREATSFGGYMEEPFTREDKLTGGFNEQCRVYDRGGEPCLRCGTAIEQTEVAAKKVFYCPTCQPEV</sequence>
<keyword evidence="9" id="KW-0862">Zinc</keyword>
<evidence type="ECO:0000256" key="3">
    <source>
        <dbReference type="ARBA" id="ARBA00012720"/>
    </source>
</evidence>
<dbReference type="InterPro" id="IPR035937">
    <property type="entry name" value="FPG_N"/>
</dbReference>
<dbReference type="Pfam" id="PF01149">
    <property type="entry name" value="Fapy_DNA_glyco"/>
    <property type="match status" value="1"/>
</dbReference>